<feature type="transmembrane region" description="Helical" evidence="1">
    <location>
        <begin position="18"/>
        <end position="36"/>
    </location>
</feature>
<evidence type="ECO:0000256" key="1">
    <source>
        <dbReference type="SAM" id="Phobius"/>
    </source>
</evidence>
<evidence type="ECO:0000313" key="3">
    <source>
        <dbReference type="Proteomes" id="UP000276426"/>
    </source>
</evidence>
<dbReference type="Proteomes" id="UP000276426">
    <property type="component" value="Segment"/>
</dbReference>
<protein>
    <submittedName>
        <fullName evidence="2">Uncharacterized protein</fullName>
    </submittedName>
</protein>
<evidence type="ECO:0000313" key="2">
    <source>
        <dbReference type="EMBL" id="AYN56969.1"/>
    </source>
</evidence>
<keyword evidence="3" id="KW-1185">Reference proteome</keyword>
<dbReference type="RefSeq" id="YP_010649400.1">
    <property type="nucleotide sequence ID" value="NC_070767.1"/>
</dbReference>
<name>A0A3G2KDC1_9CAUD</name>
<keyword evidence="1" id="KW-0812">Transmembrane</keyword>
<keyword evidence="1" id="KW-0472">Membrane</keyword>
<dbReference type="KEGG" id="vg:77924948"/>
<gene>
    <name evidence="2" type="primary">16</name>
    <name evidence="2" type="ORF">PBI_ATRAXA_16</name>
</gene>
<sequence>MNAGKVGTVTVASTSGSVVGYSAAVVVVWVLSLIPVDAEPIRDALGVLFTAAGGLLGGKLVPGGGGGRRVAGDDE</sequence>
<dbReference type="GeneID" id="77924948"/>
<organism evidence="2 3">
    <name type="scientific">Arthrobacter phage Atraxa</name>
    <dbReference type="NCBI Taxonomy" id="2419947"/>
    <lineage>
        <taxon>Viruses</taxon>
        <taxon>Duplodnaviria</taxon>
        <taxon>Heunggongvirae</taxon>
        <taxon>Uroviricota</taxon>
        <taxon>Caudoviricetes</taxon>
        <taxon>Atraxavirus</taxon>
        <taxon>Atraxavirus atraxa</taxon>
    </lineage>
</organism>
<accession>A0A3G2KDC1</accession>
<dbReference type="EMBL" id="MH834597">
    <property type="protein sequence ID" value="AYN56969.1"/>
    <property type="molecule type" value="Genomic_DNA"/>
</dbReference>
<keyword evidence="1" id="KW-1133">Transmembrane helix</keyword>
<proteinExistence type="predicted"/>
<reference evidence="2 3" key="1">
    <citation type="submission" date="2018-09" db="EMBL/GenBank/DDBJ databases">
        <authorList>
            <person name="Fryberger R.B."/>
            <person name="Stoner T.H."/>
            <person name="Garlena R.A."/>
            <person name="Russell D.A."/>
            <person name="Pope W.H."/>
            <person name="Jacobs-Sera D."/>
            <person name="Hatfull G.F."/>
        </authorList>
    </citation>
    <scope>NUCLEOTIDE SEQUENCE [LARGE SCALE GENOMIC DNA]</scope>
</reference>